<organism evidence="1 2">
    <name type="scientific">Marinomonas primoryensis</name>
    <dbReference type="NCBI Taxonomy" id="178399"/>
    <lineage>
        <taxon>Bacteria</taxon>
        <taxon>Pseudomonadati</taxon>
        <taxon>Pseudomonadota</taxon>
        <taxon>Gammaproteobacteria</taxon>
        <taxon>Oceanospirillales</taxon>
        <taxon>Oceanospirillaceae</taxon>
        <taxon>Marinomonas</taxon>
    </lineage>
</organism>
<reference evidence="1 2" key="1">
    <citation type="submission" date="2016-06" db="EMBL/GenBank/DDBJ databases">
        <title>The sequenced genome of the ice-adhering bacterium Marinomonas primoryensis, from Antarctica.</title>
        <authorList>
            <person name="Graham L."/>
            <person name="Vance T.D.R."/>
            <person name="Davies P.L."/>
        </authorList>
    </citation>
    <scope>NUCLEOTIDE SEQUENCE [LARGE SCALE GENOMIC DNA]</scope>
    <source>
        <strain evidence="1 2">AceL</strain>
    </source>
</reference>
<sequence>MPLISTESVDVATTFEAESDSPSPLALLLIGTSPLSDAFTVEDEEADEATTFEAESDSPSPLALLLIGTSPLSDAFTVEDEEADEAVEVDDSSVVDVLLGLRASLALLKSFAKASPLVEGVFTKGDFLGDIPEDKGNTVFESVRIISSNDREDYAIARPI</sequence>
<dbReference type="Proteomes" id="UP000249898">
    <property type="component" value="Chromosome"/>
</dbReference>
<dbReference type="AlphaFoldDB" id="A0A2Z4PVZ6"/>
<evidence type="ECO:0000313" key="1">
    <source>
        <dbReference type="EMBL" id="AWY01782.1"/>
    </source>
</evidence>
<name>A0A2Z4PVZ6_9GAMM</name>
<accession>A0A2Z4PVZ6</accession>
<gene>
    <name evidence="1" type="ORF">A8139_18815</name>
</gene>
<evidence type="ECO:0000313" key="2">
    <source>
        <dbReference type="Proteomes" id="UP000249898"/>
    </source>
</evidence>
<proteinExistence type="predicted"/>
<protein>
    <submittedName>
        <fullName evidence="1">Uncharacterized protein</fullName>
    </submittedName>
</protein>
<dbReference type="EMBL" id="CP016181">
    <property type="protein sequence ID" value="AWY01782.1"/>
    <property type="molecule type" value="Genomic_DNA"/>
</dbReference>